<dbReference type="AlphaFoldDB" id="A0A1C3PGQ2"/>
<sequence length="79" mass="9354">MFGKKEKKIKIVHEPDVTRGDLRFRRGDGDRVTVWFSNPDRPDDPDLDIHLGTVRDDRPIDRVADDWAAAEESQRRRRR</sequence>
<keyword evidence="2" id="KW-1185">Reference proteome</keyword>
<evidence type="ECO:0000313" key="2">
    <source>
        <dbReference type="Proteomes" id="UP000199013"/>
    </source>
</evidence>
<evidence type="ECO:0000313" key="1">
    <source>
        <dbReference type="EMBL" id="SBW29023.1"/>
    </source>
</evidence>
<name>A0A1C3PGQ2_9ACTN</name>
<reference evidence="2" key="1">
    <citation type="submission" date="2016-02" db="EMBL/GenBank/DDBJ databases">
        <authorList>
            <person name="Wibberg D."/>
        </authorList>
    </citation>
    <scope>NUCLEOTIDE SEQUENCE [LARGE SCALE GENOMIC DNA]</scope>
</reference>
<protein>
    <submittedName>
        <fullName evidence="1">Uncharacterized protein</fullName>
    </submittedName>
</protein>
<accession>A0A1C3PGQ2</accession>
<organism evidence="1 2">
    <name type="scientific">Candidatus Protofrankia californiensis</name>
    <dbReference type="NCBI Taxonomy" id="1839754"/>
    <lineage>
        <taxon>Bacteria</taxon>
        <taxon>Bacillati</taxon>
        <taxon>Actinomycetota</taxon>
        <taxon>Actinomycetes</taxon>
        <taxon>Frankiales</taxon>
        <taxon>Frankiaceae</taxon>
        <taxon>Protofrankia</taxon>
    </lineage>
</organism>
<proteinExistence type="predicted"/>
<gene>
    <name evidence="1" type="ORF">FDG2_6335</name>
</gene>
<dbReference type="Proteomes" id="UP000199013">
    <property type="component" value="Unassembled WGS sequence"/>
</dbReference>
<dbReference type="EMBL" id="FLUV01002617">
    <property type="protein sequence ID" value="SBW29023.1"/>
    <property type="molecule type" value="Genomic_DNA"/>
</dbReference>